<dbReference type="SUPFAM" id="SSF53335">
    <property type="entry name" value="S-adenosyl-L-methionine-dependent methyltransferases"/>
    <property type="match status" value="1"/>
</dbReference>
<dbReference type="AlphaFoldDB" id="A0A4V2RT17"/>
<evidence type="ECO:0000313" key="3">
    <source>
        <dbReference type="Proteomes" id="UP000294832"/>
    </source>
</evidence>
<evidence type="ECO:0000313" key="2">
    <source>
        <dbReference type="EMBL" id="TCN90154.1"/>
    </source>
</evidence>
<dbReference type="PANTHER" id="PTHR43591">
    <property type="entry name" value="METHYLTRANSFERASE"/>
    <property type="match status" value="1"/>
</dbReference>
<proteinExistence type="predicted"/>
<dbReference type="InterPro" id="IPR013216">
    <property type="entry name" value="Methyltransf_11"/>
</dbReference>
<dbReference type="GO" id="GO:0008757">
    <property type="term" value="F:S-adenosylmethionine-dependent methyltransferase activity"/>
    <property type="evidence" value="ECO:0007669"/>
    <property type="project" value="InterPro"/>
</dbReference>
<dbReference type="CDD" id="cd02440">
    <property type="entry name" value="AdoMet_MTases"/>
    <property type="match status" value="1"/>
</dbReference>
<dbReference type="Gene3D" id="3.40.50.150">
    <property type="entry name" value="Vaccinia Virus protein VP39"/>
    <property type="match status" value="1"/>
</dbReference>
<sequence>MKLNKLERYIVRHPARLWLQKQLEQPLLLGLFNHNLPSVEHALEIGCGFGQGISLIREGFGAGTVTAVDLDDEMLKYCGARYQQKSWLSLFQADATRLPFAANSFELVCDFAVFHHVPDWQAAVAEVFRVLRPGGAFVIEELYRAAICNPLSRRLFEHPQQNRFNHAELHDCLRANGFDITNSRHLWGLAGVTLAIKPSGICQRDYSAGVSAGV</sequence>
<gene>
    <name evidence="2" type="ORF">EDC91_10266</name>
</gene>
<dbReference type="GO" id="GO:0032259">
    <property type="term" value="P:methylation"/>
    <property type="evidence" value="ECO:0007669"/>
    <property type="project" value="UniProtKB-KW"/>
</dbReference>
<dbReference type="InterPro" id="IPR029063">
    <property type="entry name" value="SAM-dependent_MTases_sf"/>
</dbReference>
<dbReference type="Pfam" id="PF08241">
    <property type="entry name" value="Methyltransf_11"/>
    <property type="match status" value="1"/>
</dbReference>
<accession>A0A4V2RT17</accession>
<dbReference type="EMBL" id="SLWF01000002">
    <property type="protein sequence ID" value="TCN90154.1"/>
    <property type="molecule type" value="Genomic_DNA"/>
</dbReference>
<reference evidence="2 3" key="1">
    <citation type="submission" date="2019-03" db="EMBL/GenBank/DDBJ databases">
        <title>Freshwater and sediment microbial communities from various areas in North America, analyzing microbe dynamics in response to fracking.</title>
        <authorList>
            <person name="Lamendella R."/>
        </authorList>
    </citation>
    <scope>NUCLEOTIDE SEQUENCE [LARGE SCALE GENOMIC DNA]</scope>
    <source>
        <strain evidence="2 3">74A</strain>
    </source>
</reference>
<dbReference type="OrthoDB" id="323463at2"/>
<dbReference type="RefSeq" id="WP_133037584.1">
    <property type="nucleotide sequence ID" value="NZ_SLWF01000002.1"/>
</dbReference>
<comment type="caution">
    <text evidence="2">The sequence shown here is derived from an EMBL/GenBank/DDBJ whole genome shotgun (WGS) entry which is preliminary data.</text>
</comment>
<keyword evidence="3" id="KW-1185">Reference proteome</keyword>
<evidence type="ECO:0000259" key="1">
    <source>
        <dbReference type="Pfam" id="PF08241"/>
    </source>
</evidence>
<name>A0A4V2RT17_9GAMM</name>
<organism evidence="2 3">
    <name type="scientific">Shewanella fodinae</name>
    <dbReference type="NCBI Taxonomy" id="552357"/>
    <lineage>
        <taxon>Bacteria</taxon>
        <taxon>Pseudomonadati</taxon>
        <taxon>Pseudomonadota</taxon>
        <taxon>Gammaproteobacteria</taxon>
        <taxon>Alteromonadales</taxon>
        <taxon>Shewanellaceae</taxon>
        <taxon>Shewanella</taxon>
    </lineage>
</organism>
<protein>
    <submittedName>
        <fullName evidence="2">Methyltransferase family protein</fullName>
    </submittedName>
</protein>
<feature type="domain" description="Methyltransferase type 11" evidence="1">
    <location>
        <begin position="43"/>
        <end position="139"/>
    </location>
</feature>
<keyword evidence="2" id="KW-0489">Methyltransferase</keyword>
<keyword evidence="2" id="KW-0808">Transferase</keyword>
<dbReference type="Proteomes" id="UP000294832">
    <property type="component" value="Unassembled WGS sequence"/>
</dbReference>